<dbReference type="Pfam" id="PF15902">
    <property type="entry name" value="Sortilin-Vps10"/>
    <property type="match status" value="2"/>
</dbReference>
<evidence type="ECO:0000256" key="18">
    <source>
        <dbReference type="SAM" id="Phobius"/>
    </source>
</evidence>
<dbReference type="GO" id="GO:0006623">
    <property type="term" value="P:protein targeting to vacuole"/>
    <property type="evidence" value="ECO:0007669"/>
    <property type="project" value="TreeGrafter"/>
</dbReference>
<name>A0A420I417_9PEZI</name>
<accession>A0A420I417</accession>
<dbReference type="GO" id="GO:0006895">
    <property type="term" value="P:Golgi to endosome transport"/>
    <property type="evidence" value="ECO:0007669"/>
    <property type="project" value="TreeGrafter"/>
</dbReference>
<reference evidence="21 22" key="1">
    <citation type="journal article" date="2018" name="BMC Genomics">
        <title>Comparative genome analyses reveal sequence features reflecting distinct modes of host-adaptation between dicot and monocot powdery mildew.</title>
        <authorList>
            <person name="Wu Y."/>
            <person name="Ma X."/>
            <person name="Pan Z."/>
            <person name="Kale S.D."/>
            <person name="Song Y."/>
            <person name="King H."/>
            <person name="Zhang Q."/>
            <person name="Presley C."/>
            <person name="Deng X."/>
            <person name="Wei C.I."/>
            <person name="Xiao S."/>
        </authorList>
    </citation>
    <scope>NUCLEOTIDE SEQUENCE [LARGE SCALE GENOMIC DNA]</scope>
    <source>
        <strain evidence="21">UMSG3</strain>
    </source>
</reference>
<keyword evidence="11 18" id="KW-0472">Membrane</keyword>
<evidence type="ECO:0000256" key="4">
    <source>
        <dbReference type="ARBA" id="ARBA00022448"/>
    </source>
</evidence>
<feature type="chain" id="PRO_5019238346" description="Vacuolar protein sorting/targeting protein 10" evidence="19">
    <location>
        <begin position="29"/>
        <end position="1495"/>
    </location>
</feature>
<evidence type="ECO:0000256" key="16">
    <source>
        <dbReference type="ARBA" id="ARBA00031354"/>
    </source>
</evidence>
<keyword evidence="6 19" id="KW-0732">Signal</keyword>
<dbReference type="InterPro" id="IPR050310">
    <property type="entry name" value="VPS10-sortilin"/>
</dbReference>
<evidence type="ECO:0000256" key="2">
    <source>
        <dbReference type="ARBA" id="ARBA00004488"/>
    </source>
</evidence>
<organism evidence="21 22">
    <name type="scientific">Golovinomyces cichoracearum</name>
    <dbReference type="NCBI Taxonomy" id="62708"/>
    <lineage>
        <taxon>Eukaryota</taxon>
        <taxon>Fungi</taxon>
        <taxon>Dikarya</taxon>
        <taxon>Ascomycota</taxon>
        <taxon>Pezizomycotina</taxon>
        <taxon>Leotiomycetes</taxon>
        <taxon>Erysiphales</taxon>
        <taxon>Erysiphaceae</taxon>
        <taxon>Golovinomyces</taxon>
    </lineage>
</organism>
<dbReference type="EMBL" id="MCBQ01013286">
    <property type="protein sequence ID" value="RKF64395.1"/>
    <property type="molecule type" value="Genomic_DNA"/>
</dbReference>
<dbReference type="Gene3D" id="2.10.70.80">
    <property type="match status" value="2"/>
</dbReference>
<keyword evidence="7" id="KW-0677">Repeat</keyword>
<keyword evidence="12" id="KW-0675">Receptor</keyword>
<dbReference type="CDD" id="cd15482">
    <property type="entry name" value="Sialidase_non-viral"/>
    <property type="match status" value="1"/>
</dbReference>
<dbReference type="InterPro" id="IPR015943">
    <property type="entry name" value="WD40/YVTN_repeat-like_dom_sf"/>
</dbReference>
<dbReference type="Gene3D" id="3.30.60.270">
    <property type="match status" value="2"/>
</dbReference>
<evidence type="ECO:0000313" key="22">
    <source>
        <dbReference type="Proteomes" id="UP000283383"/>
    </source>
</evidence>
<feature type="signal peptide" evidence="19">
    <location>
        <begin position="1"/>
        <end position="28"/>
    </location>
</feature>
<dbReference type="PANTHER" id="PTHR12106">
    <property type="entry name" value="SORTILIN RELATED"/>
    <property type="match status" value="1"/>
</dbReference>
<dbReference type="SMART" id="SM00602">
    <property type="entry name" value="VPS10"/>
    <property type="match status" value="2"/>
</dbReference>
<dbReference type="FunFam" id="2.10.70.80:FF:000001">
    <property type="entry name" value="Sortilin-related VPS10 domain-containing receptor 1"/>
    <property type="match status" value="1"/>
</dbReference>
<evidence type="ECO:0000256" key="19">
    <source>
        <dbReference type="SAM" id="SignalP"/>
    </source>
</evidence>
<dbReference type="InterPro" id="IPR006581">
    <property type="entry name" value="VPS10"/>
</dbReference>
<keyword evidence="9 18" id="KW-1133">Transmembrane helix</keyword>
<dbReference type="InterPro" id="IPR031778">
    <property type="entry name" value="Sortilin_N"/>
</dbReference>
<dbReference type="STRING" id="62708.A0A420I417"/>
<feature type="transmembrane region" description="Helical" evidence="18">
    <location>
        <begin position="1422"/>
        <end position="1444"/>
    </location>
</feature>
<evidence type="ECO:0000313" key="21">
    <source>
        <dbReference type="EMBL" id="RKF64395.1"/>
    </source>
</evidence>
<keyword evidence="22" id="KW-1185">Reference proteome</keyword>
<dbReference type="Gene3D" id="2.130.10.10">
    <property type="entry name" value="YVTN repeat-like/Quinoprotein amine dehydrogenase"/>
    <property type="match status" value="1"/>
</dbReference>
<evidence type="ECO:0000256" key="12">
    <source>
        <dbReference type="ARBA" id="ARBA00023170"/>
    </source>
</evidence>
<evidence type="ECO:0000256" key="1">
    <source>
        <dbReference type="ARBA" id="ARBA00004166"/>
    </source>
</evidence>
<keyword evidence="8" id="KW-0653">Protein transport</keyword>
<feature type="transmembrane region" description="Helical" evidence="18">
    <location>
        <begin position="1360"/>
        <end position="1381"/>
    </location>
</feature>
<evidence type="ECO:0000256" key="10">
    <source>
        <dbReference type="ARBA" id="ARBA00023034"/>
    </source>
</evidence>
<dbReference type="GO" id="GO:0016020">
    <property type="term" value="C:membrane"/>
    <property type="evidence" value="ECO:0007669"/>
    <property type="project" value="InterPro"/>
</dbReference>
<evidence type="ECO:0000256" key="13">
    <source>
        <dbReference type="ARBA" id="ARBA00023180"/>
    </source>
</evidence>
<evidence type="ECO:0000256" key="9">
    <source>
        <dbReference type="ARBA" id="ARBA00022989"/>
    </source>
</evidence>
<evidence type="ECO:0000256" key="6">
    <source>
        <dbReference type="ARBA" id="ARBA00022729"/>
    </source>
</evidence>
<evidence type="ECO:0000256" key="14">
    <source>
        <dbReference type="ARBA" id="ARBA00025569"/>
    </source>
</evidence>
<feature type="domain" description="VPS10" evidence="20">
    <location>
        <begin position="724"/>
        <end position="1349"/>
    </location>
</feature>
<dbReference type="Pfam" id="PF15901">
    <property type="entry name" value="Sortilin_C"/>
    <property type="match status" value="2"/>
</dbReference>
<keyword evidence="5 18" id="KW-0812">Transmembrane</keyword>
<keyword evidence="13" id="KW-0325">Glycoprotein</keyword>
<evidence type="ECO:0000256" key="7">
    <source>
        <dbReference type="ARBA" id="ARBA00022737"/>
    </source>
</evidence>
<sequence length="1495" mass="169313">MRLKAKGVWRDVLFPLLLLSCSFSDSYGKNQQPRLQTTKFDFLPYNVNYFDGSDILLFIDPLSNNIYRSTNAGESWSSPKEIPKGNALSLVMHPWQPMRAYVITKDYIHWMTEDQGENWHSFEVERFSSIYREALTFHAGDPDRIIWNGMDCSGLFCDEVVSQKSLQIADQTNKVFRQCIRFLRYDTDGCHWAKSTKTFTTGNKYFDQNRIICVARGRFSPMRTNYRMLISDDYFYESREIEPELEAGRTVKGIINIASVTKYIIAAATSDRTDEMTLYVSEDSINWHRAIFPHDHKLRQESYTILEGTNYSIQIDIQSSGRPIKPMGVFLTSNSNGTYFARNIEHTNRNEWGIVDFEKVTDIQGIVIVNTVENYENVENFDEEKKILSKISFDDGRDFTDLVCDGQPLHLHSVTDLSNSGRVFSSPAPGLVMGVGNTGNNLKEYMEGNLYVSDDAGVSWTLALEGPHKYEIGDQGTILVAVKEGITDEIKYSLNHGKDWQSAPIPDGVKIRPIQLTTTRDSTTLKFLLEALEDNQPASSSYIISIDFDSMHERKCQEGDMEKWHARVNEKGEPACLMGHKQYFMRRKKDADCFVKSEFKKPEPIFETCDCTDTDFECDYNFVRSSDRKQCELAGNLALPEGACKAFGPEDTFKGSSGWRLIPGNDCKRTPGPQKDDLVDRKCSDVMGKPIDGKISTKPNELPGETLFNRVYLERSSTSTGDDETVLVRSKFGVLISHDHGKVWNRILEEEFISAIVPHPHFTDMVFFLTLSNTVYYSTERGKNIRKFEAPYPPNNEGRQVMNFHQTQKDWIIWLGGKDCESESTCHTVASVTTHRGEDWTTIQRYVQKCEFIKESKNRLLAKPPSPEEIKKREKLIHCQVRQQERKDSNNNPWLLKSSDDFFNEGGKVHYSSVVDFATMSEFTIIATKNEEKNTMNAHVSIDGYNFADAQFPHGFVVNHQHGYTVLDSSTHSAYLHVTVNNEPEFEHGTIIKSNSNGTFYFLTLNAVNRDTTGYVDFEKMIGIEGVALVNVVTNADDKTYQKQGKKIKTMITHNDGGEWTYLSPPALDADKKKFGCSGKLEKCSLNIHGYTERLDKSHTYSSASAVGLMLATGNVGEFLSKEADTFMTADAGVTWKSVMKGPYIWEFGDQGSIIVIVSQDRPTRSIYFSADEGDTWTKYDFFNEDVSVTDLSTVPSDNSRNFIIWAKKIDNSLIAINLDFSGLTDVQCKLDENQVGKSDYRLWTPKHPTQGNDCLFGHVSQYYRKVPGVNCYNGRMIHDFNYQRQADGTCALVPGFTLPDHSLVCGLEGTIEYSEPTGYRKIPGDTCTTDNGPGMDESILHACPGKETEFNKKHSTSSIAVLFAIIIPFALASMVGWWVWKNWTRKFGQIRLGESCSLLPALNYFYPILTRLKAFENEAPYIRYPIFVIAGIVAAIQATPLLISSLWHSFVTALGINPTTRFTTRDSFSRSQGTYAIVDEDEGELLGEDSDDEV</sequence>
<dbReference type="FunFam" id="3.30.60.270:FF:000005">
    <property type="entry name" value="Sortilin"/>
    <property type="match status" value="2"/>
</dbReference>
<evidence type="ECO:0000256" key="8">
    <source>
        <dbReference type="ARBA" id="ARBA00022927"/>
    </source>
</evidence>
<comment type="caution">
    <text evidence="21">The sequence shown here is derived from an EMBL/GenBank/DDBJ whole genome shotgun (WGS) entry which is preliminary data.</text>
</comment>
<evidence type="ECO:0000256" key="17">
    <source>
        <dbReference type="ARBA" id="ARBA00031902"/>
    </source>
</evidence>
<dbReference type="GO" id="GO:0006896">
    <property type="term" value="P:Golgi to vacuole transport"/>
    <property type="evidence" value="ECO:0007669"/>
    <property type="project" value="TreeGrafter"/>
</dbReference>
<dbReference type="SUPFAM" id="SSF110296">
    <property type="entry name" value="Oligoxyloglucan reducing end-specific cellobiohydrolase"/>
    <property type="match status" value="2"/>
</dbReference>
<feature type="domain" description="VPS10" evidence="20">
    <location>
        <begin position="55"/>
        <end position="694"/>
    </location>
</feature>
<keyword evidence="4" id="KW-0813">Transport</keyword>
<protein>
    <recommendedName>
        <fullName evidence="3">Vacuolar protein sorting/targeting protein 10</fullName>
    </recommendedName>
    <alternativeName>
        <fullName evidence="16">Carboxypeptidase Y receptor</fullName>
    </alternativeName>
    <alternativeName>
        <fullName evidence="15 17">Sortilin VPS10</fullName>
    </alternativeName>
</protein>
<dbReference type="GO" id="GO:0005794">
    <property type="term" value="C:Golgi apparatus"/>
    <property type="evidence" value="ECO:0007669"/>
    <property type="project" value="UniProtKB-SubCell"/>
</dbReference>
<dbReference type="Proteomes" id="UP000283383">
    <property type="component" value="Unassembled WGS sequence"/>
</dbReference>
<keyword evidence="10" id="KW-0333">Golgi apparatus</keyword>
<dbReference type="GO" id="GO:0005829">
    <property type="term" value="C:cytosol"/>
    <property type="evidence" value="ECO:0007669"/>
    <property type="project" value="GOC"/>
</dbReference>
<comment type="function">
    <text evidence="14">Functions as a sorting receptor in the Golgi compartment required for the intracellular sorting and delivery of soluble vacuolar proteins, like carboxypeptidase Y (CPY) and proteinase A. Executes multiple rounds of sorting by cycling between the late Golgi and a prevacuolar endosome-like compartment.</text>
</comment>
<evidence type="ECO:0000256" key="15">
    <source>
        <dbReference type="ARBA" id="ARBA00031250"/>
    </source>
</evidence>
<proteinExistence type="predicted"/>
<dbReference type="InterPro" id="IPR031777">
    <property type="entry name" value="Sortilin_C"/>
</dbReference>
<comment type="subcellular location">
    <subcellularLocation>
        <location evidence="1">Golgi apparatus</location>
        <location evidence="1">trans-Golgi network membrane</location>
        <topology evidence="1">Multi-pass membrane protein</topology>
    </subcellularLocation>
    <subcellularLocation>
        <location evidence="2">Prevacuolar compartment membrane</location>
        <topology evidence="2">Multi-pass membrane protein</topology>
    </subcellularLocation>
</comment>
<evidence type="ECO:0000256" key="5">
    <source>
        <dbReference type="ARBA" id="ARBA00022692"/>
    </source>
</evidence>
<dbReference type="PANTHER" id="PTHR12106:SF27">
    <property type="entry name" value="SORTILIN-RELATED RECEPTOR"/>
    <property type="match status" value="1"/>
</dbReference>
<evidence type="ECO:0000259" key="20">
    <source>
        <dbReference type="SMART" id="SM00602"/>
    </source>
</evidence>
<evidence type="ECO:0000256" key="11">
    <source>
        <dbReference type="ARBA" id="ARBA00023136"/>
    </source>
</evidence>
<evidence type="ECO:0000256" key="3">
    <source>
        <dbReference type="ARBA" id="ARBA00015369"/>
    </source>
</evidence>
<gene>
    <name evidence="21" type="ORF">GcM3_132007</name>
</gene>